<keyword evidence="2" id="KW-1003">Cell membrane</keyword>
<dbReference type="InterPro" id="IPR052192">
    <property type="entry name" value="Insect_Ionotropic_Sensory_Rcpt"/>
</dbReference>
<accession>A0A9N9S6C0</accession>
<keyword evidence="4 8" id="KW-1133">Transmembrane helix</keyword>
<feature type="transmembrane region" description="Helical" evidence="8">
    <location>
        <begin position="476"/>
        <end position="499"/>
    </location>
</feature>
<dbReference type="PANTHER" id="PTHR42643:SF30">
    <property type="entry name" value="IONOTROPIC RECEPTOR 40A-RELATED"/>
    <property type="match status" value="1"/>
</dbReference>
<evidence type="ECO:0000256" key="3">
    <source>
        <dbReference type="ARBA" id="ARBA00022692"/>
    </source>
</evidence>
<keyword evidence="10" id="KW-1185">Reference proteome</keyword>
<proteinExistence type="predicted"/>
<comment type="subcellular location">
    <subcellularLocation>
        <location evidence="1">Cell membrane</location>
        <topology evidence="1">Multi-pass membrane protein</topology>
    </subcellularLocation>
</comment>
<dbReference type="EMBL" id="OU895880">
    <property type="protein sequence ID" value="CAG9810964.1"/>
    <property type="molecule type" value="Genomic_DNA"/>
</dbReference>
<evidence type="ECO:0000313" key="9">
    <source>
        <dbReference type="EMBL" id="CAG9810964.1"/>
    </source>
</evidence>
<dbReference type="AlphaFoldDB" id="A0A9N9S6C0"/>
<dbReference type="Proteomes" id="UP001153620">
    <property type="component" value="Chromosome 4"/>
</dbReference>
<evidence type="ECO:0000256" key="6">
    <source>
        <dbReference type="ARBA" id="ARBA00023170"/>
    </source>
</evidence>
<evidence type="ECO:0000256" key="2">
    <source>
        <dbReference type="ARBA" id="ARBA00022475"/>
    </source>
</evidence>
<evidence type="ECO:0000256" key="7">
    <source>
        <dbReference type="ARBA" id="ARBA00023180"/>
    </source>
</evidence>
<protein>
    <recommendedName>
        <fullName evidence="11">Ionotropic receptor</fullName>
    </recommendedName>
</protein>
<evidence type="ECO:0000256" key="1">
    <source>
        <dbReference type="ARBA" id="ARBA00004651"/>
    </source>
</evidence>
<dbReference type="PANTHER" id="PTHR42643">
    <property type="entry name" value="IONOTROPIC RECEPTOR 20A-RELATED"/>
    <property type="match status" value="1"/>
</dbReference>
<feature type="transmembrane region" description="Helical" evidence="8">
    <location>
        <begin position="287"/>
        <end position="307"/>
    </location>
</feature>
<gene>
    <name evidence="9" type="ORF">CHIRRI_LOCUS13774</name>
</gene>
<evidence type="ECO:0000313" key="10">
    <source>
        <dbReference type="Proteomes" id="UP001153620"/>
    </source>
</evidence>
<name>A0A9N9S6C0_9DIPT</name>
<reference evidence="9" key="1">
    <citation type="submission" date="2022-01" db="EMBL/GenBank/DDBJ databases">
        <authorList>
            <person name="King R."/>
        </authorList>
    </citation>
    <scope>NUCLEOTIDE SEQUENCE</scope>
</reference>
<dbReference type="Gene3D" id="1.10.287.70">
    <property type="match status" value="1"/>
</dbReference>
<evidence type="ECO:0008006" key="11">
    <source>
        <dbReference type="Google" id="ProtNLM"/>
    </source>
</evidence>
<keyword evidence="5 8" id="KW-0472">Membrane</keyword>
<sequence length="581" mass="67868">MTSSIDFASIHLSVQLKIWSPKLLRFLIYVENCDLKVLQTNLAFMIQTNKLDFGDSYLEVFEFILINDGHFVYFASIEWFTAVKCNEVQLVIINTFDKKTQKWTETMKNYEKFKNFHGCNLRMGAFNSTVAPCWGKIVKDQNKSEYIGVKPDVFYIISKIANFTPSAITDINGEIEDADVYFHVYDFRSIGTFKYHMTTSFIEISKIVITTPGELYTSYEKLWLPFDDATWTILISTFLIAFAATFVIYQLPIIIQIGVFGENVKTPSLNVFSTFFGIPQIKLPKSYIPRFILILFVFMCLIFRTCYQSKFFEFLTSEPRRDPPKTVQELYDKNYTMYWTSNVEILSSMIKNDENLWPQVHNVSGEDYYNIFMTQSRNASAKIAIIMDEFALKMHNSYGSNIKWQKIPNYSIWVSQCGFGFRTNNYFFRIVDETVQWLVSGGIMTRLIQKCYPSKRNRIEIKTPSVFKVENLDFGFVIWIGCCAACAICFVAESFYWIFYNIFKDIRNKNTPKKVKFAKISPFMIDLQQIDQNCLKDQYLFRINKPKIKEICSINEEINDNESKVFGEFVHRLVLGGRSKP</sequence>
<keyword evidence="3 8" id="KW-0812">Transmembrane</keyword>
<evidence type="ECO:0000256" key="4">
    <source>
        <dbReference type="ARBA" id="ARBA00022989"/>
    </source>
</evidence>
<evidence type="ECO:0000256" key="8">
    <source>
        <dbReference type="SAM" id="Phobius"/>
    </source>
</evidence>
<feature type="transmembrane region" description="Helical" evidence="8">
    <location>
        <begin position="231"/>
        <end position="255"/>
    </location>
</feature>
<dbReference type="OrthoDB" id="8050636at2759"/>
<dbReference type="GO" id="GO:0005886">
    <property type="term" value="C:plasma membrane"/>
    <property type="evidence" value="ECO:0007669"/>
    <property type="project" value="UniProtKB-SubCell"/>
</dbReference>
<reference evidence="9" key="2">
    <citation type="submission" date="2022-10" db="EMBL/GenBank/DDBJ databases">
        <authorList>
            <consortium name="ENA_rothamsted_submissions"/>
            <consortium name="culmorum"/>
            <person name="King R."/>
        </authorList>
    </citation>
    <scope>NUCLEOTIDE SEQUENCE</scope>
</reference>
<keyword evidence="7" id="KW-0325">Glycoprotein</keyword>
<evidence type="ECO:0000256" key="5">
    <source>
        <dbReference type="ARBA" id="ARBA00023136"/>
    </source>
</evidence>
<organism evidence="9 10">
    <name type="scientific">Chironomus riparius</name>
    <dbReference type="NCBI Taxonomy" id="315576"/>
    <lineage>
        <taxon>Eukaryota</taxon>
        <taxon>Metazoa</taxon>
        <taxon>Ecdysozoa</taxon>
        <taxon>Arthropoda</taxon>
        <taxon>Hexapoda</taxon>
        <taxon>Insecta</taxon>
        <taxon>Pterygota</taxon>
        <taxon>Neoptera</taxon>
        <taxon>Endopterygota</taxon>
        <taxon>Diptera</taxon>
        <taxon>Nematocera</taxon>
        <taxon>Chironomoidea</taxon>
        <taxon>Chironomidae</taxon>
        <taxon>Chironominae</taxon>
        <taxon>Chironomus</taxon>
    </lineage>
</organism>
<keyword evidence="6" id="KW-0675">Receptor</keyword>